<dbReference type="InterPro" id="IPR000014">
    <property type="entry name" value="PAS"/>
</dbReference>
<evidence type="ECO:0000259" key="9">
    <source>
        <dbReference type="PROSITE" id="PS51371"/>
    </source>
</evidence>
<dbReference type="Pfam" id="PF00571">
    <property type="entry name" value="CBS"/>
    <property type="match status" value="2"/>
</dbReference>
<dbReference type="GO" id="GO:0005524">
    <property type="term" value="F:ATP binding"/>
    <property type="evidence" value="ECO:0007669"/>
    <property type="project" value="UniProtKB-KW"/>
</dbReference>
<dbReference type="InterPro" id="IPR035965">
    <property type="entry name" value="PAS-like_dom_sf"/>
</dbReference>
<dbReference type="InterPro" id="IPR025944">
    <property type="entry name" value="Sigma_54_int_dom_CS"/>
</dbReference>
<keyword evidence="3" id="KW-0805">Transcription regulation</keyword>
<dbReference type="SUPFAM" id="SSF54631">
    <property type="entry name" value="CBS-domain pair"/>
    <property type="match status" value="1"/>
</dbReference>
<dbReference type="InterPro" id="IPR009057">
    <property type="entry name" value="Homeodomain-like_sf"/>
</dbReference>
<proteinExistence type="predicted"/>
<sequence>MLQDFNKDTAINYEEVKNEEPVHKWMTPSPITVQPDQTLREAVHLLDLHGIDGLPVISQDRHVIGLLTKSRLMKLFVEGNSPNATVEKVMKRSIVTVGSDDSIANAWQIKVGRLPVVDDKGCLVGILTRTDILHSYSYHLRQLQETLHTAETLSIILESAYEGIAVIDINGVIQEFNDAYCRFIGKKREDVIGKHVTDIIENTRLHIVGETGIEEKGYVQRIQGQDMVVHRIPIQKEGKIIGVIGMLIFEGVTELYNILGRMQELSRKVTEPAVSNPGHLKMDSHFEQIIGDSESIHSVKKMTKKAANTPSTVLITGESGTGKELFAQAIHQLSPFAEGPFVSVNCAAIPEPLLESELFGYEEGSFTGARKGGKPGKFEQANKGTLFLDEIGDMPLLMQSKILRVLQDREVERVGGVKRQQVDVRIVAATNQALEKMVGEGTFREDLYYRLNIIRMNIPPLRERKDDIPVLLTHHMQGFCQRFGMPQKVFTLEAMELLKEYHWPGNVRELVNTIEMLVSLVEDQEISKEDLPAQFHTEVIFPNHAAKTAEISTDTKKTLEEVKDRILISEKEAIIKALEEVNGNKAAAARNLGIQRSTLYEKLKKHGLSG</sequence>
<dbReference type="InterPro" id="IPR025943">
    <property type="entry name" value="Sigma_54_int_dom_ATP-bd_2"/>
</dbReference>
<keyword evidence="4" id="KW-0238">DNA-binding</keyword>
<dbReference type="PROSITE" id="PS51371">
    <property type="entry name" value="CBS"/>
    <property type="match status" value="2"/>
</dbReference>
<dbReference type="OrthoDB" id="9771372at2"/>
<dbReference type="PROSITE" id="PS00688">
    <property type="entry name" value="SIGMA54_INTERACT_3"/>
    <property type="match status" value="1"/>
</dbReference>
<dbReference type="InterPro" id="IPR002078">
    <property type="entry name" value="Sigma_54_int"/>
</dbReference>
<feature type="domain" description="Sigma-54 factor interaction" evidence="7">
    <location>
        <begin position="289"/>
        <end position="519"/>
    </location>
</feature>
<dbReference type="SUPFAM" id="SSF52540">
    <property type="entry name" value="P-loop containing nucleoside triphosphate hydrolases"/>
    <property type="match status" value="1"/>
</dbReference>
<keyword evidence="11" id="KW-1185">Reference proteome</keyword>
<dbReference type="Pfam" id="PF02954">
    <property type="entry name" value="HTH_8"/>
    <property type="match status" value="1"/>
</dbReference>
<name>A0A433HWC3_9BACI</name>
<evidence type="ECO:0000256" key="3">
    <source>
        <dbReference type="ARBA" id="ARBA00023015"/>
    </source>
</evidence>
<reference evidence="10 11" key="1">
    <citation type="submission" date="2018-12" db="EMBL/GenBank/DDBJ databases">
        <title>Bacillus chawlae sp. nov., Bacillus glennii sp. nov., and Bacillus saganii sp. nov. Isolated from the Vehicle Assembly Building at Kennedy Space Center where the Viking Spacecraft were Assembled.</title>
        <authorList>
            <person name="Seuylemezian A."/>
            <person name="Vaishampayan P."/>
        </authorList>
    </citation>
    <scope>NUCLEOTIDE SEQUENCE [LARGE SCALE GENOMIC DNA]</scope>
    <source>
        <strain evidence="10 11">L5</strain>
    </source>
</reference>
<dbReference type="PROSITE" id="PS50112">
    <property type="entry name" value="PAS"/>
    <property type="match status" value="1"/>
</dbReference>
<keyword evidence="2" id="KW-0067">ATP-binding</keyword>
<comment type="caution">
    <text evidence="10">The sequence shown here is derived from an EMBL/GenBank/DDBJ whole genome shotgun (WGS) entry which is preliminary data.</text>
</comment>
<keyword evidence="5" id="KW-0804">Transcription</keyword>
<dbReference type="InterPro" id="IPR046342">
    <property type="entry name" value="CBS_dom_sf"/>
</dbReference>
<dbReference type="CDD" id="cd00009">
    <property type="entry name" value="AAA"/>
    <property type="match status" value="1"/>
</dbReference>
<dbReference type="SUPFAM" id="SSF46689">
    <property type="entry name" value="Homeodomain-like"/>
    <property type="match status" value="1"/>
</dbReference>
<evidence type="ECO:0000259" key="8">
    <source>
        <dbReference type="PROSITE" id="PS50112"/>
    </source>
</evidence>
<evidence type="ECO:0000259" key="7">
    <source>
        <dbReference type="PROSITE" id="PS50045"/>
    </source>
</evidence>
<dbReference type="GO" id="GO:0043565">
    <property type="term" value="F:sequence-specific DNA binding"/>
    <property type="evidence" value="ECO:0007669"/>
    <property type="project" value="InterPro"/>
</dbReference>
<dbReference type="SUPFAM" id="SSF55785">
    <property type="entry name" value="PYP-like sensor domain (PAS domain)"/>
    <property type="match status" value="1"/>
</dbReference>
<dbReference type="PROSITE" id="PS00675">
    <property type="entry name" value="SIGMA54_INTERACT_1"/>
    <property type="match status" value="1"/>
</dbReference>
<dbReference type="Pfam" id="PF00158">
    <property type="entry name" value="Sigma54_activat"/>
    <property type="match status" value="1"/>
</dbReference>
<gene>
    <name evidence="10" type="ORF">ELQ35_00300</name>
</gene>
<dbReference type="Gene3D" id="3.30.450.20">
    <property type="entry name" value="PAS domain"/>
    <property type="match status" value="1"/>
</dbReference>
<dbReference type="SMART" id="SM00091">
    <property type="entry name" value="PAS"/>
    <property type="match status" value="1"/>
</dbReference>
<accession>A0A433HWC3</accession>
<dbReference type="SMART" id="SM00116">
    <property type="entry name" value="CBS"/>
    <property type="match status" value="2"/>
</dbReference>
<dbReference type="InterPro" id="IPR013767">
    <property type="entry name" value="PAS_fold"/>
</dbReference>
<dbReference type="GO" id="GO:0006355">
    <property type="term" value="P:regulation of DNA-templated transcription"/>
    <property type="evidence" value="ECO:0007669"/>
    <property type="project" value="InterPro"/>
</dbReference>
<evidence type="ECO:0000256" key="2">
    <source>
        <dbReference type="ARBA" id="ARBA00022840"/>
    </source>
</evidence>
<dbReference type="Gene3D" id="1.10.8.60">
    <property type="match status" value="1"/>
</dbReference>
<keyword evidence="6" id="KW-0129">CBS domain</keyword>
<evidence type="ECO:0000256" key="1">
    <source>
        <dbReference type="ARBA" id="ARBA00022741"/>
    </source>
</evidence>
<dbReference type="PROSITE" id="PS50045">
    <property type="entry name" value="SIGMA54_INTERACT_4"/>
    <property type="match status" value="1"/>
</dbReference>
<dbReference type="RefSeq" id="WP_126862866.1">
    <property type="nucleotide sequence ID" value="NZ_JAUSTX010000002.1"/>
</dbReference>
<dbReference type="Gene3D" id="1.10.10.60">
    <property type="entry name" value="Homeodomain-like"/>
    <property type="match status" value="1"/>
</dbReference>
<dbReference type="EMBL" id="RYZZ01000001">
    <property type="protein sequence ID" value="RUQ32575.1"/>
    <property type="molecule type" value="Genomic_DNA"/>
</dbReference>
<evidence type="ECO:0000256" key="5">
    <source>
        <dbReference type="ARBA" id="ARBA00023163"/>
    </source>
</evidence>
<dbReference type="Proteomes" id="UP000267430">
    <property type="component" value="Unassembled WGS sequence"/>
</dbReference>
<feature type="domain" description="CBS" evidence="9">
    <location>
        <begin position="26"/>
        <end position="82"/>
    </location>
</feature>
<evidence type="ECO:0000256" key="6">
    <source>
        <dbReference type="PROSITE-ProRule" id="PRU00703"/>
    </source>
</evidence>
<dbReference type="InterPro" id="IPR027417">
    <property type="entry name" value="P-loop_NTPase"/>
</dbReference>
<evidence type="ECO:0000313" key="11">
    <source>
        <dbReference type="Proteomes" id="UP000267430"/>
    </source>
</evidence>
<dbReference type="Pfam" id="PF25601">
    <property type="entry name" value="AAA_lid_14"/>
    <property type="match status" value="1"/>
</dbReference>
<dbReference type="Gene3D" id="3.40.50.300">
    <property type="entry name" value="P-loop containing nucleotide triphosphate hydrolases"/>
    <property type="match status" value="1"/>
</dbReference>
<organism evidence="10 11">
    <name type="scientific">Peribacillus cavernae</name>
    <dbReference type="NCBI Taxonomy" id="1674310"/>
    <lineage>
        <taxon>Bacteria</taxon>
        <taxon>Bacillati</taxon>
        <taxon>Bacillota</taxon>
        <taxon>Bacilli</taxon>
        <taxon>Bacillales</taxon>
        <taxon>Bacillaceae</taxon>
        <taxon>Peribacillus</taxon>
    </lineage>
</organism>
<dbReference type="AlphaFoldDB" id="A0A433HWC3"/>
<dbReference type="Gene3D" id="3.10.580.10">
    <property type="entry name" value="CBS-domain"/>
    <property type="match status" value="1"/>
</dbReference>
<dbReference type="PRINTS" id="PR01590">
    <property type="entry name" value="HTHFIS"/>
</dbReference>
<keyword evidence="1" id="KW-0547">Nucleotide-binding</keyword>
<dbReference type="NCBIfam" id="TIGR00229">
    <property type="entry name" value="sensory_box"/>
    <property type="match status" value="1"/>
</dbReference>
<dbReference type="InterPro" id="IPR000644">
    <property type="entry name" value="CBS_dom"/>
</dbReference>
<feature type="domain" description="PAS" evidence="8">
    <location>
        <begin position="149"/>
        <end position="200"/>
    </location>
</feature>
<feature type="domain" description="CBS" evidence="9">
    <location>
        <begin position="90"/>
        <end position="143"/>
    </location>
</feature>
<dbReference type="SMART" id="SM00382">
    <property type="entry name" value="AAA"/>
    <property type="match status" value="1"/>
</dbReference>
<dbReference type="InterPro" id="IPR025662">
    <property type="entry name" value="Sigma_54_int_dom_ATP-bd_1"/>
</dbReference>
<dbReference type="Pfam" id="PF00989">
    <property type="entry name" value="PAS"/>
    <property type="match status" value="1"/>
</dbReference>
<dbReference type="PANTHER" id="PTHR32071:SF57">
    <property type="entry name" value="C4-DICARBOXYLATE TRANSPORT TRANSCRIPTIONAL REGULATORY PROTEIN DCTD"/>
    <property type="match status" value="1"/>
</dbReference>
<evidence type="ECO:0000313" key="10">
    <source>
        <dbReference type="EMBL" id="RUQ32575.1"/>
    </source>
</evidence>
<dbReference type="PANTHER" id="PTHR32071">
    <property type="entry name" value="TRANSCRIPTIONAL REGULATORY PROTEIN"/>
    <property type="match status" value="1"/>
</dbReference>
<protein>
    <submittedName>
        <fullName evidence="10">CBS domain-containing protein</fullName>
    </submittedName>
</protein>
<dbReference type="PROSITE" id="PS00676">
    <property type="entry name" value="SIGMA54_INTERACT_2"/>
    <property type="match status" value="1"/>
</dbReference>
<evidence type="ECO:0000256" key="4">
    <source>
        <dbReference type="ARBA" id="ARBA00023125"/>
    </source>
</evidence>
<dbReference type="InterPro" id="IPR003593">
    <property type="entry name" value="AAA+_ATPase"/>
</dbReference>
<dbReference type="InterPro" id="IPR058031">
    <property type="entry name" value="AAA_lid_NorR"/>
</dbReference>
<dbReference type="InterPro" id="IPR002197">
    <property type="entry name" value="HTH_Fis"/>
</dbReference>
<dbReference type="FunFam" id="3.40.50.300:FF:000006">
    <property type="entry name" value="DNA-binding transcriptional regulator NtrC"/>
    <property type="match status" value="1"/>
</dbReference>